<keyword evidence="6 12" id="KW-0378">Hydrolase</keyword>
<evidence type="ECO:0000256" key="9">
    <source>
        <dbReference type="ARBA" id="ARBA00023211"/>
    </source>
</evidence>
<proteinExistence type="inferred from homology"/>
<evidence type="ECO:0000256" key="6">
    <source>
        <dbReference type="ARBA" id="ARBA00022801"/>
    </source>
</evidence>
<feature type="region of interest" description="Disordered" evidence="13">
    <location>
        <begin position="32"/>
        <end position="60"/>
    </location>
</feature>
<dbReference type="SUPFAM" id="SSF81606">
    <property type="entry name" value="PP2C-like"/>
    <property type="match status" value="1"/>
</dbReference>
<dbReference type="InterPro" id="IPR036457">
    <property type="entry name" value="PPM-type-like_dom_sf"/>
</dbReference>
<dbReference type="InterPro" id="IPR000222">
    <property type="entry name" value="PP2C_BS"/>
</dbReference>
<protein>
    <recommendedName>
        <fullName evidence="4">protein-serine/threonine phosphatase</fullName>
        <ecNumber evidence="4">3.1.3.16</ecNumber>
    </recommendedName>
</protein>
<comment type="cofactor">
    <cofactor evidence="2">
        <name>Mg(2+)</name>
        <dbReference type="ChEBI" id="CHEBI:18420"/>
    </cofactor>
</comment>
<dbReference type="FunFam" id="3.60.40.10:FF:000044">
    <property type="entry name" value="probable protein phosphatase 2C 25"/>
    <property type="match status" value="1"/>
</dbReference>
<dbReference type="AlphaFoldDB" id="A0A059BHI0"/>
<evidence type="ECO:0000256" key="8">
    <source>
        <dbReference type="ARBA" id="ARBA00022912"/>
    </source>
</evidence>
<dbReference type="OrthoDB" id="10264738at2759"/>
<accession>A0A059BHI0</accession>
<dbReference type="GO" id="GO:0046872">
    <property type="term" value="F:metal ion binding"/>
    <property type="evidence" value="ECO:0007669"/>
    <property type="project" value="UniProtKB-KW"/>
</dbReference>
<dbReference type="InterPro" id="IPR001932">
    <property type="entry name" value="PPM-type_phosphatase-like_dom"/>
</dbReference>
<organism evidence="15">
    <name type="scientific">Eucalyptus grandis</name>
    <name type="common">Flooded gum</name>
    <dbReference type="NCBI Taxonomy" id="71139"/>
    <lineage>
        <taxon>Eukaryota</taxon>
        <taxon>Viridiplantae</taxon>
        <taxon>Streptophyta</taxon>
        <taxon>Embryophyta</taxon>
        <taxon>Tracheophyta</taxon>
        <taxon>Spermatophyta</taxon>
        <taxon>Magnoliopsida</taxon>
        <taxon>eudicotyledons</taxon>
        <taxon>Gunneridae</taxon>
        <taxon>Pentapetalae</taxon>
        <taxon>rosids</taxon>
        <taxon>malvids</taxon>
        <taxon>Myrtales</taxon>
        <taxon>Myrtaceae</taxon>
        <taxon>Myrtoideae</taxon>
        <taxon>Eucalypteae</taxon>
        <taxon>Eucalyptus</taxon>
    </lineage>
</organism>
<dbReference type="GO" id="GO:0004722">
    <property type="term" value="F:protein serine/threonine phosphatase activity"/>
    <property type="evidence" value="ECO:0000318"/>
    <property type="project" value="GO_Central"/>
</dbReference>
<comment type="cofactor">
    <cofactor evidence="1">
        <name>Mn(2+)</name>
        <dbReference type="ChEBI" id="CHEBI:29035"/>
    </cofactor>
</comment>
<dbReference type="Pfam" id="PF00481">
    <property type="entry name" value="PP2C"/>
    <property type="match status" value="1"/>
</dbReference>
<dbReference type="OMA" id="MKRSVIM"/>
<evidence type="ECO:0000256" key="1">
    <source>
        <dbReference type="ARBA" id="ARBA00001936"/>
    </source>
</evidence>
<name>A0A059BHI0_EUCGR</name>
<evidence type="ECO:0000256" key="7">
    <source>
        <dbReference type="ARBA" id="ARBA00022842"/>
    </source>
</evidence>
<keyword evidence="9" id="KW-0464">Manganese</keyword>
<evidence type="ECO:0000256" key="3">
    <source>
        <dbReference type="ARBA" id="ARBA00006702"/>
    </source>
</evidence>
<evidence type="ECO:0000256" key="4">
    <source>
        <dbReference type="ARBA" id="ARBA00013081"/>
    </source>
</evidence>
<evidence type="ECO:0000256" key="11">
    <source>
        <dbReference type="ARBA" id="ARBA00048336"/>
    </source>
</evidence>
<dbReference type="SMART" id="SM00332">
    <property type="entry name" value="PP2Cc"/>
    <property type="match status" value="1"/>
</dbReference>
<evidence type="ECO:0000256" key="5">
    <source>
        <dbReference type="ARBA" id="ARBA00022723"/>
    </source>
</evidence>
<dbReference type="InParanoid" id="A0A059BHI0"/>
<evidence type="ECO:0000256" key="12">
    <source>
        <dbReference type="RuleBase" id="RU003465"/>
    </source>
</evidence>
<dbReference type="GO" id="GO:0009738">
    <property type="term" value="P:abscisic acid-activated signaling pathway"/>
    <property type="evidence" value="ECO:0000318"/>
    <property type="project" value="GO_Central"/>
</dbReference>
<dbReference type="EMBL" id="KK198759">
    <property type="protein sequence ID" value="KCW65692.1"/>
    <property type="molecule type" value="Genomic_DNA"/>
</dbReference>
<dbReference type="EC" id="3.1.3.16" evidence="4"/>
<keyword evidence="7" id="KW-0460">Magnesium</keyword>
<evidence type="ECO:0000313" key="15">
    <source>
        <dbReference type="EMBL" id="KCW65692.1"/>
    </source>
</evidence>
<evidence type="ECO:0000256" key="13">
    <source>
        <dbReference type="SAM" id="MobiDB-lite"/>
    </source>
</evidence>
<evidence type="ECO:0000259" key="14">
    <source>
        <dbReference type="PROSITE" id="PS51746"/>
    </source>
</evidence>
<dbReference type="Gramene" id="KCW65692">
    <property type="protein sequence ID" value="KCW65692"/>
    <property type="gene ID" value="EUGRSUZ_G03072"/>
</dbReference>
<comment type="similarity">
    <text evidence="3 12">Belongs to the PP2C family.</text>
</comment>
<dbReference type="InterPro" id="IPR015655">
    <property type="entry name" value="PP2C"/>
</dbReference>
<keyword evidence="5" id="KW-0479">Metal-binding</keyword>
<dbReference type="PROSITE" id="PS51746">
    <property type="entry name" value="PPM_2"/>
    <property type="match status" value="1"/>
</dbReference>
<dbReference type="SMART" id="SM00331">
    <property type="entry name" value="PP2C_SIG"/>
    <property type="match status" value="1"/>
</dbReference>
<comment type="catalytic activity">
    <reaction evidence="10">
        <text>O-phospho-L-seryl-[protein] + H2O = L-seryl-[protein] + phosphate</text>
        <dbReference type="Rhea" id="RHEA:20629"/>
        <dbReference type="Rhea" id="RHEA-COMP:9863"/>
        <dbReference type="Rhea" id="RHEA-COMP:11604"/>
        <dbReference type="ChEBI" id="CHEBI:15377"/>
        <dbReference type="ChEBI" id="CHEBI:29999"/>
        <dbReference type="ChEBI" id="CHEBI:43474"/>
        <dbReference type="ChEBI" id="CHEBI:83421"/>
        <dbReference type="EC" id="3.1.3.16"/>
    </reaction>
</comment>
<keyword evidence="8 12" id="KW-0904">Protein phosphatase</keyword>
<evidence type="ECO:0000256" key="2">
    <source>
        <dbReference type="ARBA" id="ARBA00001946"/>
    </source>
</evidence>
<comment type="catalytic activity">
    <reaction evidence="11">
        <text>O-phospho-L-threonyl-[protein] + H2O = L-threonyl-[protein] + phosphate</text>
        <dbReference type="Rhea" id="RHEA:47004"/>
        <dbReference type="Rhea" id="RHEA-COMP:11060"/>
        <dbReference type="Rhea" id="RHEA-COMP:11605"/>
        <dbReference type="ChEBI" id="CHEBI:15377"/>
        <dbReference type="ChEBI" id="CHEBI:30013"/>
        <dbReference type="ChEBI" id="CHEBI:43474"/>
        <dbReference type="ChEBI" id="CHEBI:61977"/>
        <dbReference type="EC" id="3.1.3.16"/>
    </reaction>
</comment>
<dbReference type="CDD" id="cd00143">
    <property type="entry name" value="PP2Cc"/>
    <property type="match status" value="1"/>
</dbReference>
<dbReference type="eggNOG" id="KOG0698">
    <property type="taxonomic scope" value="Eukaryota"/>
</dbReference>
<dbReference type="PROSITE" id="PS01032">
    <property type="entry name" value="PPM_1"/>
    <property type="match status" value="1"/>
</dbReference>
<feature type="compositionally biased region" description="Pro residues" evidence="13">
    <location>
        <begin position="32"/>
        <end position="41"/>
    </location>
</feature>
<dbReference type="Gene3D" id="3.60.40.10">
    <property type="entry name" value="PPM-type phosphatase domain"/>
    <property type="match status" value="1"/>
</dbReference>
<dbReference type="FunCoup" id="A0A059BHI0">
    <property type="interactions" value="14"/>
</dbReference>
<dbReference type="PANTHER" id="PTHR47992">
    <property type="entry name" value="PROTEIN PHOSPHATASE"/>
    <property type="match status" value="1"/>
</dbReference>
<gene>
    <name evidence="15" type="ORF">EUGRSUZ_G03072</name>
</gene>
<dbReference type="KEGG" id="egr:104455907"/>
<evidence type="ECO:0000256" key="10">
    <source>
        <dbReference type="ARBA" id="ARBA00047761"/>
    </source>
</evidence>
<feature type="domain" description="PPM-type phosphatase" evidence="14">
    <location>
        <begin position="94"/>
        <end position="345"/>
    </location>
</feature>
<sequence>MAIVAIGVNSPAFSPSTFSKAPSFYPPLSITPPPSLPPLPVPSRVEPAAEEKESSALSKKRPARLSIPTLGLAGFGEVKACKVGVEEVEVREDTYGVYSKRGKRGHLQDRFSAVAGIQGDSKQAFFGVFDGHGGANAAEFAAKNMDKNILQHMAGKGNSSIDEAVRAAYLKTDADFMLENASGGTCCVSAWIRKGQLVVSNAGDCRAVMSREGTAEALTTDHRPSLESERERIEAQGAYVDCCRGVWRIQGSLAVSRSIGDQHLKRWVIADPETKTLQITPDCEFIVLASDGLWDKVTNQEAVNLVRATNIDANLHDPSLACKKLAELSMRRGSTDDITVLVIDLRRFIS</sequence>
<reference evidence="15" key="1">
    <citation type="submission" date="2013-07" db="EMBL/GenBank/DDBJ databases">
        <title>The genome of Eucalyptus grandis.</title>
        <authorList>
            <person name="Schmutz J."/>
            <person name="Hayes R."/>
            <person name="Myburg A."/>
            <person name="Tuskan G."/>
            <person name="Grattapaglia D."/>
            <person name="Rokhsar D.S."/>
        </authorList>
    </citation>
    <scope>NUCLEOTIDE SEQUENCE</scope>
    <source>
        <tissue evidence="15">Leaf extractions</tissue>
    </source>
</reference>